<evidence type="ECO:0000256" key="1">
    <source>
        <dbReference type="SAM" id="Phobius"/>
    </source>
</evidence>
<feature type="transmembrane region" description="Helical" evidence="1">
    <location>
        <begin position="6"/>
        <end position="28"/>
    </location>
</feature>
<organism evidence="2 3">
    <name type="scientific">Segatella copri</name>
    <dbReference type="NCBI Taxonomy" id="165179"/>
    <lineage>
        <taxon>Bacteria</taxon>
        <taxon>Pseudomonadati</taxon>
        <taxon>Bacteroidota</taxon>
        <taxon>Bacteroidia</taxon>
        <taxon>Bacteroidales</taxon>
        <taxon>Prevotellaceae</taxon>
        <taxon>Segatella</taxon>
    </lineage>
</organism>
<protein>
    <submittedName>
        <fullName evidence="2">Uncharacterized protein</fullName>
    </submittedName>
</protein>
<evidence type="ECO:0000313" key="3">
    <source>
        <dbReference type="Proteomes" id="UP000284548"/>
    </source>
</evidence>
<evidence type="ECO:0000313" key="2">
    <source>
        <dbReference type="EMBL" id="RHH83621.1"/>
    </source>
</evidence>
<gene>
    <name evidence="2" type="ORF">DW192_05240</name>
</gene>
<feature type="transmembrane region" description="Helical" evidence="1">
    <location>
        <begin position="40"/>
        <end position="58"/>
    </location>
</feature>
<accession>A0A414YBU6</accession>
<dbReference type="Proteomes" id="UP000284548">
    <property type="component" value="Unassembled WGS sequence"/>
</dbReference>
<comment type="caution">
    <text evidence="2">The sequence shown here is derived from an EMBL/GenBank/DDBJ whole genome shotgun (WGS) entry which is preliminary data.</text>
</comment>
<dbReference type="RefSeq" id="WP_118254282.1">
    <property type="nucleotide sequence ID" value="NZ_QRKB01000009.1"/>
</dbReference>
<keyword evidence="1" id="KW-1133">Transmembrane helix</keyword>
<keyword evidence="1" id="KW-0812">Transmembrane</keyword>
<dbReference type="AlphaFoldDB" id="A0A414YBU6"/>
<sequence length="68" mass="8007">MIIVQIIMWLAFGAVSLVCIAYLFNVFGKVEEHKKPSMKYAEWILQLLIVVCYLYSVYTFGKWLQGLW</sequence>
<keyword evidence="1" id="KW-0472">Membrane</keyword>
<dbReference type="EMBL" id="QRKB01000009">
    <property type="protein sequence ID" value="RHH83621.1"/>
    <property type="molecule type" value="Genomic_DNA"/>
</dbReference>
<reference evidence="2 3" key="1">
    <citation type="submission" date="2018-08" db="EMBL/GenBank/DDBJ databases">
        <title>A genome reference for cultivated species of the human gut microbiota.</title>
        <authorList>
            <person name="Zou Y."/>
            <person name="Xue W."/>
            <person name="Luo G."/>
        </authorList>
    </citation>
    <scope>NUCLEOTIDE SEQUENCE [LARGE SCALE GENOMIC DNA]</scope>
    <source>
        <strain evidence="2 3">AM16-54</strain>
    </source>
</reference>
<name>A0A414YBU6_9BACT</name>
<proteinExistence type="predicted"/>